<keyword evidence="1 2" id="KW-0690">Ribosome biogenesis</keyword>
<organism evidence="3 4">
    <name type="scientific">Ruminococcus difficilis</name>
    <dbReference type="NCBI Taxonomy" id="2763069"/>
    <lineage>
        <taxon>Bacteria</taxon>
        <taxon>Bacillati</taxon>
        <taxon>Bacillota</taxon>
        <taxon>Clostridia</taxon>
        <taxon>Eubacteriales</taxon>
        <taxon>Oscillospiraceae</taxon>
        <taxon>Ruminococcus</taxon>
    </lineage>
</organism>
<sequence>MANHRIDRITEDVKRELTAIFRELKDPRVNSCFLSIVRVEVTNDLSYCTVYVSALEGLDCAKAAVKGLKSAAGYIRRELGHRLRLRHVPELIFTPTDSIEYSAEISRILNSLDIPKDEEEPDETDNAQ</sequence>
<comment type="subcellular location">
    <subcellularLocation>
        <location evidence="2">Cytoplasm</location>
    </subcellularLocation>
</comment>
<dbReference type="PANTHER" id="PTHR33515">
    <property type="entry name" value="RIBOSOME-BINDING FACTOR A, CHLOROPLASTIC-RELATED"/>
    <property type="match status" value="1"/>
</dbReference>
<dbReference type="Proteomes" id="UP000633365">
    <property type="component" value="Unassembled WGS sequence"/>
</dbReference>
<dbReference type="PANTHER" id="PTHR33515:SF1">
    <property type="entry name" value="RIBOSOME-BINDING FACTOR A, CHLOROPLASTIC-RELATED"/>
    <property type="match status" value="1"/>
</dbReference>
<dbReference type="EMBL" id="JAEQMG010000163">
    <property type="protein sequence ID" value="MBK6089915.1"/>
    <property type="molecule type" value="Genomic_DNA"/>
</dbReference>
<evidence type="ECO:0000256" key="2">
    <source>
        <dbReference type="HAMAP-Rule" id="MF_00003"/>
    </source>
</evidence>
<comment type="similarity">
    <text evidence="2">Belongs to the RbfA family.</text>
</comment>
<dbReference type="Gene3D" id="3.30.300.20">
    <property type="match status" value="1"/>
</dbReference>
<dbReference type="GO" id="GO:0043024">
    <property type="term" value="F:ribosomal small subunit binding"/>
    <property type="evidence" value="ECO:0007669"/>
    <property type="project" value="TreeGrafter"/>
</dbReference>
<evidence type="ECO:0000256" key="1">
    <source>
        <dbReference type="ARBA" id="ARBA00022517"/>
    </source>
</evidence>
<dbReference type="GO" id="GO:0005829">
    <property type="term" value="C:cytosol"/>
    <property type="evidence" value="ECO:0007669"/>
    <property type="project" value="TreeGrafter"/>
</dbReference>
<dbReference type="HAMAP" id="MF_00003">
    <property type="entry name" value="RbfA"/>
    <property type="match status" value="1"/>
</dbReference>
<dbReference type="NCBIfam" id="TIGR00082">
    <property type="entry name" value="rbfA"/>
    <property type="match status" value="1"/>
</dbReference>
<dbReference type="InterPro" id="IPR015946">
    <property type="entry name" value="KH_dom-like_a/b"/>
</dbReference>
<dbReference type="AlphaFoldDB" id="A0A934WU12"/>
<dbReference type="InterPro" id="IPR023799">
    <property type="entry name" value="RbfA_dom_sf"/>
</dbReference>
<keyword evidence="4" id="KW-1185">Reference proteome</keyword>
<keyword evidence="2" id="KW-0963">Cytoplasm</keyword>
<comment type="subunit">
    <text evidence="2">Monomer. Binds 30S ribosomal subunits, but not 50S ribosomal subunits or 70S ribosomes.</text>
</comment>
<accession>A0A934WU12</accession>
<dbReference type="InterPro" id="IPR000238">
    <property type="entry name" value="RbfA"/>
</dbReference>
<comment type="caution">
    <text evidence="3">The sequence shown here is derived from an EMBL/GenBank/DDBJ whole genome shotgun (WGS) entry which is preliminary data.</text>
</comment>
<dbReference type="Pfam" id="PF02033">
    <property type="entry name" value="RBFA"/>
    <property type="match status" value="1"/>
</dbReference>
<name>A0A934WU12_9FIRM</name>
<evidence type="ECO:0000313" key="3">
    <source>
        <dbReference type="EMBL" id="MBK6089915.1"/>
    </source>
</evidence>
<proteinExistence type="inferred from homology"/>
<dbReference type="RefSeq" id="WP_201428607.1">
    <property type="nucleotide sequence ID" value="NZ_JAEQMG010000163.1"/>
</dbReference>
<dbReference type="GO" id="GO:0030490">
    <property type="term" value="P:maturation of SSU-rRNA"/>
    <property type="evidence" value="ECO:0007669"/>
    <property type="project" value="UniProtKB-UniRule"/>
</dbReference>
<comment type="function">
    <text evidence="2">One of several proteins that assist in the late maturation steps of the functional core of the 30S ribosomal subunit. Associates with free 30S ribosomal subunits (but not with 30S subunits that are part of 70S ribosomes or polysomes). Required for efficient processing of 16S rRNA. May interact with the 5'-terminal helix region of 16S rRNA.</text>
</comment>
<reference evidence="3" key="1">
    <citation type="submission" date="2021-01" db="EMBL/GenBank/DDBJ databases">
        <title>Genome public.</title>
        <authorList>
            <person name="Liu C."/>
            <person name="Sun Q."/>
        </authorList>
    </citation>
    <scope>NUCLEOTIDE SEQUENCE</scope>
    <source>
        <strain evidence="3">M6</strain>
    </source>
</reference>
<evidence type="ECO:0000313" key="4">
    <source>
        <dbReference type="Proteomes" id="UP000633365"/>
    </source>
</evidence>
<dbReference type="SUPFAM" id="SSF89919">
    <property type="entry name" value="Ribosome-binding factor A, RbfA"/>
    <property type="match status" value="1"/>
</dbReference>
<gene>
    <name evidence="2 3" type="primary">rbfA</name>
    <name evidence="3" type="ORF">JKK62_14920</name>
</gene>
<protein>
    <recommendedName>
        <fullName evidence="2">Ribosome-binding factor A</fullName>
    </recommendedName>
</protein>